<accession>A0A4V6WL05</accession>
<keyword evidence="4" id="KW-0472">Membrane</keyword>
<dbReference type="OrthoDB" id="2122304at2759"/>
<evidence type="ECO:0000256" key="2">
    <source>
        <dbReference type="ARBA" id="ARBA00022692"/>
    </source>
</evidence>
<evidence type="ECO:0000256" key="1">
    <source>
        <dbReference type="ARBA" id="ARBA00004370"/>
    </source>
</evidence>
<evidence type="ECO:0000256" key="3">
    <source>
        <dbReference type="ARBA" id="ARBA00022989"/>
    </source>
</evidence>
<evidence type="ECO:0000313" key="6">
    <source>
        <dbReference type="Proteomes" id="UP000309340"/>
    </source>
</evidence>
<gene>
    <name evidence="5" type="ORF">B0A55_06225</name>
</gene>
<keyword evidence="2" id="KW-0812">Transmembrane</keyword>
<dbReference type="GO" id="GO:0016020">
    <property type="term" value="C:membrane"/>
    <property type="evidence" value="ECO:0007669"/>
    <property type="project" value="UniProtKB-SubCell"/>
</dbReference>
<dbReference type="Proteomes" id="UP000309340">
    <property type="component" value="Unassembled WGS sequence"/>
</dbReference>
<proteinExistence type="predicted"/>
<keyword evidence="3" id="KW-1133">Transmembrane helix</keyword>
<protein>
    <submittedName>
        <fullName evidence="5">Uncharacterized protein</fullName>
    </submittedName>
</protein>
<organism evidence="5 6">
    <name type="scientific">Friedmanniomyces simplex</name>
    <dbReference type="NCBI Taxonomy" id="329884"/>
    <lineage>
        <taxon>Eukaryota</taxon>
        <taxon>Fungi</taxon>
        <taxon>Dikarya</taxon>
        <taxon>Ascomycota</taxon>
        <taxon>Pezizomycotina</taxon>
        <taxon>Dothideomycetes</taxon>
        <taxon>Dothideomycetidae</taxon>
        <taxon>Mycosphaerellales</taxon>
        <taxon>Teratosphaeriaceae</taxon>
        <taxon>Friedmanniomyces</taxon>
    </lineage>
</organism>
<name>A0A4V6WL05_9PEZI</name>
<sequence>MSSLLTTLGLRASSPLAPPPNLAASYILTHFVFAHLVLSSRTPKQILGIDHNVSPREDLAKYGEAAVRSGKITQKQLEALRRLESASANSVENFTLFVGAMLFALVAGLPATEVNGTGLVYTVARVGYAAAYVLVDTPRLSK</sequence>
<reference evidence="5 6" key="1">
    <citation type="submission" date="2017-03" db="EMBL/GenBank/DDBJ databases">
        <title>Genomes of endolithic fungi from Antarctica.</title>
        <authorList>
            <person name="Coleine C."/>
            <person name="Masonjones S."/>
            <person name="Stajich J.E."/>
        </authorList>
    </citation>
    <scope>NUCLEOTIDE SEQUENCE [LARGE SCALE GENOMIC DNA]</scope>
    <source>
        <strain evidence="5 6">CCFEE 5184</strain>
    </source>
</reference>
<comment type="subcellular location">
    <subcellularLocation>
        <location evidence="1">Membrane</location>
    </subcellularLocation>
</comment>
<dbReference type="InterPro" id="IPR023352">
    <property type="entry name" value="MAPEG-like_dom_sf"/>
</dbReference>
<dbReference type="PANTHER" id="PTHR35371:SF2">
    <property type="entry name" value="MAPEG FAMILY PROTEIN"/>
    <property type="match status" value="1"/>
</dbReference>
<dbReference type="SUPFAM" id="SSF161084">
    <property type="entry name" value="MAPEG domain-like"/>
    <property type="match status" value="1"/>
</dbReference>
<dbReference type="PANTHER" id="PTHR35371">
    <property type="entry name" value="INNER MEMBRANE PROTEIN"/>
    <property type="match status" value="1"/>
</dbReference>
<dbReference type="InterPro" id="IPR001129">
    <property type="entry name" value="Membr-assoc_MAPEG"/>
</dbReference>
<comment type="caution">
    <text evidence="5">The sequence shown here is derived from an EMBL/GenBank/DDBJ whole genome shotgun (WGS) entry which is preliminary data.</text>
</comment>
<keyword evidence="6" id="KW-1185">Reference proteome</keyword>
<dbReference type="Pfam" id="PF01124">
    <property type="entry name" value="MAPEG"/>
    <property type="match status" value="1"/>
</dbReference>
<dbReference type="Gene3D" id="1.20.120.550">
    <property type="entry name" value="Membrane associated eicosanoid/glutathione metabolism-like domain"/>
    <property type="match status" value="1"/>
</dbReference>
<dbReference type="AlphaFoldDB" id="A0A4V6WL05"/>
<evidence type="ECO:0000256" key="4">
    <source>
        <dbReference type="ARBA" id="ARBA00023136"/>
    </source>
</evidence>
<dbReference type="EMBL" id="NAJQ01000392">
    <property type="protein sequence ID" value="TKA70569.1"/>
    <property type="molecule type" value="Genomic_DNA"/>
</dbReference>
<evidence type="ECO:0000313" key="5">
    <source>
        <dbReference type="EMBL" id="TKA70569.1"/>
    </source>
</evidence>